<protein>
    <submittedName>
        <fullName evidence="3">Uncharacterized protein</fullName>
    </submittedName>
</protein>
<proteinExistence type="predicted"/>
<feature type="signal peptide" evidence="2">
    <location>
        <begin position="1"/>
        <end position="22"/>
    </location>
</feature>
<evidence type="ECO:0000256" key="2">
    <source>
        <dbReference type="SAM" id="SignalP"/>
    </source>
</evidence>
<organism evidence="3 4">
    <name type="scientific">Pantoea nemavictus</name>
    <dbReference type="NCBI Taxonomy" id="2726955"/>
    <lineage>
        <taxon>Bacteria</taxon>
        <taxon>Pseudomonadati</taxon>
        <taxon>Pseudomonadota</taxon>
        <taxon>Gammaproteobacteria</taxon>
        <taxon>Enterobacterales</taxon>
        <taxon>Erwiniaceae</taxon>
        <taxon>Pantoea</taxon>
    </lineage>
</organism>
<comment type="caution">
    <text evidence="3">The sequence shown here is derived from an EMBL/GenBank/DDBJ whole genome shotgun (WGS) entry which is preliminary data.</text>
</comment>
<feature type="compositionally biased region" description="Gly residues" evidence="1">
    <location>
        <begin position="279"/>
        <end position="290"/>
    </location>
</feature>
<name>A0ABU8PV82_9GAMM</name>
<feature type="region of interest" description="Disordered" evidence="1">
    <location>
        <begin position="236"/>
        <end position="290"/>
    </location>
</feature>
<dbReference type="EMBL" id="JBBGZW010000001">
    <property type="protein sequence ID" value="MEJ5046463.1"/>
    <property type="molecule type" value="Genomic_DNA"/>
</dbReference>
<evidence type="ECO:0000313" key="3">
    <source>
        <dbReference type="EMBL" id="MEJ5046463.1"/>
    </source>
</evidence>
<gene>
    <name evidence="3" type="ORF">WH298_14830</name>
</gene>
<evidence type="ECO:0000256" key="1">
    <source>
        <dbReference type="SAM" id="MobiDB-lite"/>
    </source>
</evidence>
<evidence type="ECO:0000313" key="4">
    <source>
        <dbReference type="Proteomes" id="UP001362100"/>
    </source>
</evidence>
<accession>A0ABU8PV82</accession>
<dbReference type="RefSeq" id="WP_180823196.1">
    <property type="nucleotide sequence ID" value="NZ_JACAWY010000001.1"/>
</dbReference>
<feature type="compositionally biased region" description="Low complexity" evidence="1">
    <location>
        <begin position="268"/>
        <end position="278"/>
    </location>
</feature>
<keyword evidence="2" id="KW-0732">Signal</keyword>
<keyword evidence="4" id="KW-1185">Reference proteome</keyword>
<reference evidence="3 4" key="1">
    <citation type="submission" date="2023-12" db="EMBL/GenBank/DDBJ databases">
        <title>Gut-associated functions are favored during microbiome assembly across C. elegans life.</title>
        <authorList>
            <person name="Zimmermann J."/>
        </authorList>
    </citation>
    <scope>NUCLEOTIDE SEQUENCE [LARGE SCALE GENOMIC DNA]</scope>
    <source>
        <strain evidence="3 4">BIGb0393</strain>
    </source>
</reference>
<sequence length="290" mass="29542">MGNFTKTLVAVVVTSSSLSALADTAAISRGQEAVSHASRMQSAADARVAAAYAGRFTHQGSGLKGVEAMQVDRDAMSQAATARANANAQMAGARNQLAGAVAGGYNLPHQVNVRKNSDMAVALADARQADADRQAKQLSATSYRLGEMQRQQMMMGVAPAQAPQISATSYKLGEMQRQQMMVGSINVSAASLPAKTPVSLTVNGVSTTTTAAELAAVTPSLQVAVPHIAAFERNPLKGGANGRAMHGHANNDHGNGGSNSEGTHSAEAHGFGNGAHAAAGGGHQGGGFHY</sequence>
<dbReference type="Proteomes" id="UP001362100">
    <property type="component" value="Unassembled WGS sequence"/>
</dbReference>
<feature type="chain" id="PRO_5046355788" evidence="2">
    <location>
        <begin position="23"/>
        <end position="290"/>
    </location>
</feature>